<name>A0A1H9RSD5_9EURY</name>
<sequence>MVTSHMDILTILIESLFALSILWLVGLFAVFREYHNLHTEQTSYHKNIPERKIEITMLTDAMDQLGVETVEEIENLAESMKQANTEKLAHAMNRTDIRGLTESMEQANIESIAKIEKLSKSMDKTGIDSISNINGWQIYKLASSENTPDPKLVDSYENILMFTTTGLILLGISSPFVHFAAVLSMLDLYNISHASSKIILLILIAMATIFHLFGIILILVTLLYDAPILLKWISQAETFFAVDRYKKFLKIMSYTIFTLSFIDYAAIALLISGVFSI</sequence>
<dbReference type="AlphaFoldDB" id="A0A1H9RSD5"/>
<accession>A0A1H9RSD5</accession>
<reference evidence="3" key="1">
    <citation type="submission" date="2016-10" db="EMBL/GenBank/DDBJ databases">
        <authorList>
            <person name="Varghese N."/>
            <person name="Submissions S."/>
        </authorList>
    </citation>
    <scope>NUCLEOTIDE SEQUENCE [LARGE SCALE GENOMIC DNA]</scope>
    <source>
        <strain evidence="3">DSM 25055</strain>
    </source>
</reference>
<evidence type="ECO:0000256" key="1">
    <source>
        <dbReference type="SAM" id="Phobius"/>
    </source>
</evidence>
<keyword evidence="1" id="KW-0812">Transmembrane</keyword>
<evidence type="ECO:0000313" key="3">
    <source>
        <dbReference type="Proteomes" id="UP000199114"/>
    </source>
</evidence>
<feature type="transmembrane region" description="Helical" evidence="1">
    <location>
        <begin position="198"/>
        <end position="224"/>
    </location>
</feature>
<dbReference type="EMBL" id="FOFD01000007">
    <property type="protein sequence ID" value="SER75043.1"/>
    <property type="molecule type" value="Genomic_DNA"/>
</dbReference>
<keyword evidence="3" id="KW-1185">Reference proteome</keyword>
<feature type="transmembrane region" description="Helical" evidence="1">
    <location>
        <begin position="254"/>
        <end position="275"/>
    </location>
</feature>
<feature type="transmembrane region" description="Helical" evidence="1">
    <location>
        <begin position="6"/>
        <end position="31"/>
    </location>
</feature>
<organism evidence="2 3">
    <name type="scientific">Natrinema salaciae</name>
    <dbReference type="NCBI Taxonomy" id="1186196"/>
    <lineage>
        <taxon>Archaea</taxon>
        <taxon>Methanobacteriati</taxon>
        <taxon>Methanobacteriota</taxon>
        <taxon>Stenosarchaea group</taxon>
        <taxon>Halobacteria</taxon>
        <taxon>Halobacteriales</taxon>
        <taxon>Natrialbaceae</taxon>
        <taxon>Natrinema</taxon>
    </lineage>
</organism>
<evidence type="ECO:0000313" key="2">
    <source>
        <dbReference type="EMBL" id="SER75043.1"/>
    </source>
</evidence>
<dbReference type="Proteomes" id="UP000199114">
    <property type="component" value="Unassembled WGS sequence"/>
</dbReference>
<keyword evidence="1" id="KW-0472">Membrane</keyword>
<proteinExistence type="predicted"/>
<keyword evidence="1" id="KW-1133">Transmembrane helix</keyword>
<gene>
    <name evidence="2" type="ORF">SAMN04489841_4502</name>
</gene>
<feature type="transmembrane region" description="Helical" evidence="1">
    <location>
        <begin position="159"/>
        <end position="186"/>
    </location>
</feature>
<protein>
    <submittedName>
        <fullName evidence="2">Uncharacterized protein</fullName>
    </submittedName>
</protein>